<evidence type="ECO:0000256" key="8">
    <source>
        <dbReference type="SAM" id="Phobius"/>
    </source>
</evidence>
<gene>
    <name evidence="9" type="ORF">TTHERM_00448930</name>
</gene>
<evidence type="ECO:0000256" key="4">
    <source>
        <dbReference type="ARBA" id="ARBA00022729"/>
    </source>
</evidence>
<keyword evidence="8" id="KW-0812">Transmembrane</keyword>
<keyword evidence="3 7" id="KW-0645">Protease</keyword>
<dbReference type="PANTHER" id="PTHR11802">
    <property type="entry name" value="SERINE PROTEASE FAMILY S10 SERINE CARBOXYPEPTIDASE"/>
    <property type="match status" value="1"/>
</dbReference>
<dbReference type="Proteomes" id="UP000009168">
    <property type="component" value="Unassembled WGS sequence"/>
</dbReference>
<keyword evidence="2 7" id="KW-0121">Carboxypeptidase</keyword>
<dbReference type="PROSITE" id="PS00131">
    <property type="entry name" value="CARBOXYPEPT_SER_SER"/>
    <property type="match status" value="1"/>
</dbReference>
<dbReference type="PRINTS" id="PR00724">
    <property type="entry name" value="CRBOXYPTASEC"/>
</dbReference>
<keyword evidence="10" id="KW-1185">Reference proteome</keyword>
<accession>Q239C2</accession>
<dbReference type="EMBL" id="GG662738">
    <property type="protein sequence ID" value="EAR93048.3"/>
    <property type="molecule type" value="Genomic_DNA"/>
</dbReference>
<protein>
    <recommendedName>
        <fullName evidence="7">Carboxypeptidase</fullName>
        <ecNumber evidence="7">3.4.16.-</ecNumber>
    </recommendedName>
</protein>
<dbReference type="PANTHER" id="PTHR11802:SF113">
    <property type="entry name" value="SERINE CARBOXYPEPTIDASE CTSA-4.1"/>
    <property type="match status" value="1"/>
</dbReference>
<dbReference type="InParanoid" id="Q239C2"/>
<dbReference type="EC" id="3.4.16.-" evidence="7"/>
<evidence type="ECO:0000256" key="7">
    <source>
        <dbReference type="RuleBase" id="RU361156"/>
    </source>
</evidence>
<reference evidence="10" key="1">
    <citation type="journal article" date="2006" name="PLoS Biol.">
        <title>Macronuclear genome sequence of the ciliate Tetrahymena thermophila, a model eukaryote.</title>
        <authorList>
            <person name="Eisen J.A."/>
            <person name="Coyne R.S."/>
            <person name="Wu M."/>
            <person name="Wu D."/>
            <person name="Thiagarajan M."/>
            <person name="Wortman J.R."/>
            <person name="Badger J.H."/>
            <person name="Ren Q."/>
            <person name="Amedeo P."/>
            <person name="Jones K.M."/>
            <person name="Tallon L.J."/>
            <person name="Delcher A.L."/>
            <person name="Salzberg S.L."/>
            <person name="Silva J.C."/>
            <person name="Haas B.J."/>
            <person name="Majoros W.H."/>
            <person name="Farzad M."/>
            <person name="Carlton J.M."/>
            <person name="Smith R.K. Jr."/>
            <person name="Garg J."/>
            <person name="Pearlman R.E."/>
            <person name="Karrer K.M."/>
            <person name="Sun L."/>
            <person name="Manning G."/>
            <person name="Elde N.C."/>
            <person name="Turkewitz A.P."/>
            <person name="Asai D.J."/>
            <person name="Wilkes D.E."/>
            <person name="Wang Y."/>
            <person name="Cai H."/>
            <person name="Collins K."/>
            <person name="Stewart B.A."/>
            <person name="Lee S.R."/>
            <person name="Wilamowska K."/>
            <person name="Weinberg Z."/>
            <person name="Ruzzo W.L."/>
            <person name="Wloga D."/>
            <person name="Gaertig J."/>
            <person name="Frankel J."/>
            <person name="Tsao C.-C."/>
            <person name="Gorovsky M.A."/>
            <person name="Keeling P.J."/>
            <person name="Waller R.F."/>
            <person name="Patron N.J."/>
            <person name="Cherry J.M."/>
            <person name="Stover N.A."/>
            <person name="Krieger C.J."/>
            <person name="del Toro C."/>
            <person name="Ryder H.F."/>
            <person name="Williamson S.C."/>
            <person name="Barbeau R.A."/>
            <person name="Hamilton E.P."/>
            <person name="Orias E."/>
        </authorList>
    </citation>
    <scope>NUCLEOTIDE SEQUENCE [LARGE SCALE GENOMIC DNA]</scope>
    <source>
        <strain evidence="10">SB210</strain>
    </source>
</reference>
<evidence type="ECO:0000256" key="1">
    <source>
        <dbReference type="ARBA" id="ARBA00009431"/>
    </source>
</evidence>
<evidence type="ECO:0000256" key="3">
    <source>
        <dbReference type="ARBA" id="ARBA00022670"/>
    </source>
</evidence>
<dbReference type="GO" id="GO:0006508">
    <property type="term" value="P:proteolysis"/>
    <property type="evidence" value="ECO:0007669"/>
    <property type="project" value="UniProtKB-KW"/>
</dbReference>
<keyword evidence="6" id="KW-0325">Glycoprotein</keyword>
<evidence type="ECO:0000256" key="6">
    <source>
        <dbReference type="ARBA" id="ARBA00023180"/>
    </source>
</evidence>
<dbReference type="STRING" id="312017.Q239C2"/>
<dbReference type="OrthoDB" id="443318at2759"/>
<dbReference type="GeneID" id="7845775"/>
<comment type="similarity">
    <text evidence="1 7">Belongs to the peptidase S10 family.</text>
</comment>
<name>Q239C2_TETTS</name>
<keyword evidence="8" id="KW-1133">Transmembrane helix</keyword>
<dbReference type="InterPro" id="IPR001563">
    <property type="entry name" value="Peptidase_S10"/>
</dbReference>
<dbReference type="Pfam" id="PF00450">
    <property type="entry name" value="Peptidase_S10"/>
    <property type="match status" value="1"/>
</dbReference>
<evidence type="ECO:0000313" key="9">
    <source>
        <dbReference type="EMBL" id="EAR93048.3"/>
    </source>
</evidence>
<dbReference type="GO" id="GO:0004185">
    <property type="term" value="F:serine-type carboxypeptidase activity"/>
    <property type="evidence" value="ECO:0007669"/>
    <property type="project" value="UniProtKB-UniRule"/>
</dbReference>
<dbReference type="Gene3D" id="3.40.50.1820">
    <property type="entry name" value="alpha/beta hydrolase"/>
    <property type="match status" value="1"/>
</dbReference>
<dbReference type="HOGENOM" id="CLU_008523_10_2_1"/>
<keyword evidence="8" id="KW-0472">Membrane</keyword>
<proteinExistence type="inferred from homology"/>
<dbReference type="MEROPS" id="S10.009"/>
<evidence type="ECO:0000313" key="10">
    <source>
        <dbReference type="Proteomes" id="UP000009168"/>
    </source>
</evidence>
<dbReference type="AlphaFoldDB" id="Q239C2"/>
<dbReference type="InterPro" id="IPR029058">
    <property type="entry name" value="AB_hydrolase_fold"/>
</dbReference>
<dbReference type="KEGG" id="tet:TTHERM_00448930"/>
<keyword evidence="5 7" id="KW-0378">Hydrolase</keyword>
<dbReference type="SUPFAM" id="SSF53474">
    <property type="entry name" value="alpha/beta-Hydrolases"/>
    <property type="match status" value="1"/>
</dbReference>
<dbReference type="InterPro" id="IPR018202">
    <property type="entry name" value="Ser_caboxypep_ser_AS"/>
</dbReference>
<evidence type="ECO:0000256" key="2">
    <source>
        <dbReference type="ARBA" id="ARBA00022645"/>
    </source>
</evidence>
<sequence length="512" mass="58650">MFGYNKYINNQNQNLRKFSINWIINNLDRLISLLLIYFYFEDISNCQSLIDNQSFLQLSAYIQHKLKMQANQALLITLFICSSVALQNSIFLNETFYPGLIKINSDSDMFYILFESRSNKNSDPLILWLNGGPGCSSMLGLFEELGPYKITQDNTLTSNPYSWNNKANVLFVDQPIGTGFSNLGSSQIPNTEEGVAKQMHDFIQSFLQTYPKYVNRDFYIAGESYAGQYIPAIGSLIIKSGDLQIKFRGVAIGNGWVDPYYQQPAYAEYAYKYNLIDLDTYTATQQQFAVCQQYIKTGAPIQILTDACEAPFNKITEKNNFDIYNYKTPCVNPTCSEDADDDKVQKFLSREDVQQVLGVQGRTWSACVDNVYSALSDLENRSSTNDLISIVNADLKVLIYNGDLDYMCNYIGTENWVNNLNWKQQSQFQVAQYQTVKLNGKEVGKIKGVSKFQFYIVYNAGHMVPKDQPEVALQLINNFISQESYLKMLEFQILFYLNIYFVSHAVIRFLQK</sequence>
<dbReference type="eggNOG" id="KOG1282">
    <property type="taxonomic scope" value="Eukaryota"/>
</dbReference>
<dbReference type="RefSeq" id="XP_001013293.3">
    <property type="nucleotide sequence ID" value="XM_001013293.3"/>
</dbReference>
<keyword evidence="4" id="KW-0732">Signal</keyword>
<organism evidence="9 10">
    <name type="scientific">Tetrahymena thermophila (strain SB210)</name>
    <dbReference type="NCBI Taxonomy" id="312017"/>
    <lineage>
        <taxon>Eukaryota</taxon>
        <taxon>Sar</taxon>
        <taxon>Alveolata</taxon>
        <taxon>Ciliophora</taxon>
        <taxon>Intramacronucleata</taxon>
        <taxon>Oligohymenophorea</taxon>
        <taxon>Hymenostomatida</taxon>
        <taxon>Tetrahymenina</taxon>
        <taxon>Tetrahymenidae</taxon>
        <taxon>Tetrahymena</taxon>
    </lineage>
</organism>
<feature type="transmembrane region" description="Helical" evidence="8">
    <location>
        <begin position="493"/>
        <end position="510"/>
    </location>
</feature>
<evidence type="ECO:0000256" key="5">
    <source>
        <dbReference type="ARBA" id="ARBA00022801"/>
    </source>
</evidence>